<dbReference type="Proteomes" id="UP000030023">
    <property type="component" value="Unassembled WGS sequence"/>
</dbReference>
<keyword evidence="1" id="KW-1133">Transmembrane helix</keyword>
<evidence type="ECO:0000256" key="1">
    <source>
        <dbReference type="SAM" id="Phobius"/>
    </source>
</evidence>
<dbReference type="Pfam" id="PF06100">
    <property type="entry name" value="MCRA"/>
    <property type="match status" value="1"/>
</dbReference>
<keyword evidence="3" id="KW-1185">Reference proteome</keyword>
<proteinExistence type="predicted"/>
<evidence type="ECO:0000313" key="3">
    <source>
        <dbReference type="Proteomes" id="UP000030023"/>
    </source>
</evidence>
<dbReference type="InterPro" id="IPR036188">
    <property type="entry name" value="FAD/NAD-bd_sf"/>
</dbReference>
<gene>
    <name evidence="2" type="ORF">Q757_06880</name>
</gene>
<evidence type="ECO:0008006" key="4">
    <source>
        <dbReference type="Google" id="ProtNLM"/>
    </source>
</evidence>
<name>A0ABR4XQ84_9LACO</name>
<reference evidence="2 3" key="1">
    <citation type="journal article" date="2014" name="Antonie Van Leeuwenhoek">
        <title>Oenococcus alcoholitolerans sp. nov., a lactic acid bacteria isolated from cachaca and ethanol fermentation processes.</title>
        <authorList>
            <person name="Badotti F."/>
            <person name="Moreira A.P."/>
            <person name="Tonon L.A."/>
            <person name="de Lucena B.T."/>
            <person name="Gomes Fde C."/>
            <person name="Kruger R."/>
            <person name="Thompson C.C."/>
            <person name="de Morais M.A.Jr."/>
            <person name="Rosa C.A."/>
            <person name="Thompson F.L."/>
        </authorList>
    </citation>
    <scope>NUCLEOTIDE SEQUENCE [LARGE SCALE GENOMIC DNA]</scope>
    <source>
        <strain evidence="2 3">UFRJ-M7.2.18</strain>
    </source>
</reference>
<feature type="transmembrane region" description="Helical" evidence="1">
    <location>
        <begin position="24"/>
        <end position="42"/>
    </location>
</feature>
<dbReference type="Gene3D" id="3.50.50.60">
    <property type="entry name" value="FAD/NAD(P)-binding domain"/>
    <property type="match status" value="1"/>
</dbReference>
<protein>
    <recommendedName>
        <fullName evidence="4">Amine oxidase domain-containing protein</fullName>
    </recommendedName>
</protein>
<dbReference type="InterPro" id="IPR010354">
    <property type="entry name" value="Oleate_hydratase"/>
</dbReference>
<sequence length="65" mass="7053">MYYSNGNYEAFARPQKPAAVDEKSAYIVGSGLAGLAAAAFLVRDGQNERGKDPYFRGASFGRRFA</sequence>
<keyword evidence="1" id="KW-0812">Transmembrane</keyword>
<keyword evidence="1" id="KW-0472">Membrane</keyword>
<dbReference type="EMBL" id="AXCV01000336">
    <property type="protein sequence ID" value="KGO29948.1"/>
    <property type="molecule type" value="Genomic_DNA"/>
</dbReference>
<evidence type="ECO:0000313" key="2">
    <source>
        <dbReference type="EMBL" id="KGO29948.1"/>
    </source>
</evidence>
<accession>A0ABR4XQ84</accession>
<organism evidence="2 3">
    <name type="scientific">Oenococcus alcoholitolerans</name>
    <dbReference type="NCBI Taxonomy" id="931074"/>
    <lineage>
        <taxon>Bacteria</taxon>
        <taxon>Bacillati</taxon>
        <taxon>Bacillota</taxon>
        <taxon>Bacilli</taxon>
        <taxon>Lactobacillales</taxon>
        <taxon>Lactobacillaceae</taxon>
        <taxon>Oenococcus</taxon>
    </lineage>
</organism>
<comment type="caution">
    <text evidence="2">The sequence shown here is derived from an EMBL/GenBank/DDBJ whole genome shotgun (WGS) entry which is preliminary data.</text>
</comment>